<dbReference type="EMBL" id="ML121532">
    <property type="protein sequence ID" value="RPB27034.1"/>
    <property type="molecule type" value="Genomic_DNA"/>
</dbReference>
<reference evidence="2 3" key="1">
    <citation type="journal article" date="2018" name="Nat. Ecol. Evol.">
        <title>Pezizomycetes genomes reveal the molecular basis of ectomycorrhizal truffle lifestyle.</title>
        <authorList>
            <person name="Murat C."/>
            <person name="Payen T."/>
            <person name="Noel B."/>
            <person name="Kuo A."/>
            <person name="Morin E."/>
            <person name="Chen J."/>
            <person name="Kohler A."/>
            <person name="Krizsan K."/>
            <person name="Balestrini R."/>
            <person name="Da Silva C."/>
            <person name="Montanini B."/>
            <person name="Hainaut M."/>
            <person name="Levati E."/>
            <person name="Barry K.W."/>
            <person name="Belfiori B."/>
            <person name="Cichocki N."/>
            <person name="Clum A."/>
            <person name="Dockter R.B."/>
            <person name="Fauchery L."/>
            <person name="Guy J."/>
            <person name="Iotti M."/>
            <person name="Le Tacon F."/>
            <person name="Lindquist E.A."/>
            <person name="Lipzen A."/>
            <person name="Malagnac F."/>
            <person name="Mello A."/>
            <person name="Molinier V."/>
            <person name="Miyauchi S."/>
            <person name="Poulain J."/>
            <person name="Riccioni C."/>
            <person name="Rubini A."/>
            <person name="Sitrit Y."/>
            <person name="Splivallo R."/>
            <person name="Traeger S."/>
            <person name="Wang M."/>
            <person name="Zifcakova L."/>
            <person name="Wipf D."/>
            <person name="Zambonelli A."/>
            <person name="Paolocci F."/>
            <person name="Nowrousian M."/>
            <person name="Ottonello S."/>
            <person name="Baldrian P."/>
            <person name="Spatafora J.W."/>
            <person name="Henrissat B."/>
            <person name="Nagy L.G."/>
            <person name="Aury J.M."/>
            <person name="Wincker P."/>
            <person name="Grigoriev I.V."/>
            <person name="Bonfante P."/>
            <person name="Martin F.M."/>
        </authorList>
    </citation>
    <scope>NUCLEOTIDE SEQUENCE [LARGE SCALE GENOMIC DNA]</scope>
    <source>
        <strain evidence="2 3">ATCC MYA-4762</strain>
    </source>
</reference>
<organism evidence="2 3">
    <name type="scientific">Terfezia boudieri ATCC MYA-4762</name>
    <dbReference type="NCBI Taxonomy" id="1051890"/>
    <lineage>
        <taxon>Eukaryota</taxon>
        <taxon>Fungi</taxon>
        <taxon>Dikarya</taxon>
        <taxon>Ascomycota</taxon>
        <taxon>Pezizomycotina</taxon>
        <taxon>Pezizomycetes</taxon>
        <taxon>Pezizales</taxon>
        <taxon>Pezizaceae</taxon>
        <taxon>Terfezia</taxon>
    </lineage>
</organism>
<proteinExistence type="predicted"/>
<dbReference type="AlphaFoldDB" id="A0A3N4LVV1"/>
<gene>
    <name evidence="2" type="ORF">L211DRAFT_603755</name>
</gene>
<dbReference type="Proteomes" id="UP000267821">
    <property type="component" value="Unassembled WGS sequence"/>
</dbReference>
<accession>A0A3N4LVV1</accession>
<evidence type="ECO:0000256" key="1">
    <source>
        <dbReference type="SAM" id="MobiDB-lite"/>
    </source>
</evidence>
<dbReference type="InParanoid" id="A0A3N4LVV1"/>
<evidence type="ECO:0000313" key="3">
    <source>
        <dbReference type="Proteomes" id="UP000267821"/>
    </source>
</evidence>
<name>A0A3N4LVV1_9PEZI</name>
<keyword evidence="3" id="KW-1185">Reference proteome</keyword>
<feature type="region of interest" description="Disordered" evidence="1">
    <location>
        <begin position="31"/>
        <end position="70"/>
    </location>
</feature>
<protein>
    <submittedName>
        <fullName evidence="2">Uncharacterized protein</fullName>
    </submittedName>
</protein>
<evidence type="ECO:0000313" key="2">
    <source>
        <dbReference type="EMBL" id="RPB27034.1"/>
    </source>
</evidence>
<sequence length="112" mass="12449">MMLFPGVMAPTYLIPTPVAIYCPVPLLEKRAEKKSDPPKPDPPKPDPPKPDPPKPDPPKPQCKPRCDHSYLHHHGPHIQINYGHNVHDPSACGMYASQVVVNAAFFELKTDN</sequence>
<feature type="compositionally biased region" description="Basic and acidic residues" evidence="1">
    <location>
        <begin position="31"/>
        <end position="57"/>
    </location>
</feature>